<dbReference type="Gene3D" id="3.30.450.20">
    <property type="entry name" value="PAS domain"/>
    <property type="match status" value="1"/>
</dbReference>
<evidence type="ECO:0000313" key="2">
    <source>
        <dbReference type="EMBL" id="GGF69287.1"/>
    </source>
</evidence>
<dbReference type="NCBIfam" id="TIGR00229">
    <property type="entry name" value="sensory_box"/>
    <property type="match status" value="1"/>
</dbReference>
<name>A0A917C2M7_9PROT</name>
<dbReference type="Pfam" id="PF08447">
    <property type="entry name" value="PAS_3"/>
    <property type="match status" value="1"/>
</dbReference>
<dbReference type="AlphaFoldDB" id="A0A917C2M7"/>
<dbReference type="InterPro" id="IPR013655">
    <property type="entry name" value="PAS_fold_3"/>
</dbReference>
<reference evidence="2" key="2">
    <citation type="submission" date="2020-09" db="EMBL/GenBank/DDBJ databases">
        <authorList>
            <person name="Sun Q."/>
            <person name="Zhou Y."/>
        </authorList>
    </citation>
    <scope>NUCLEOTIDE SEQUENCE</scope>
    <source>
        <strain evidence="2">CGMCC 1.15254</strain>
    </source>
</reference>
<accession>A0A917C2M7</accession>
<gene>
    <name evidence="2" type="ORF">GCM10011332_24350</name>
</gene>
<dbReference type="Proteomes" id="UP000632498">
    <property type="component" value="Unassembled WGS sequence"/>
</dbReference>
<evidence type="ECO:0000259" key="1">
    <source>
        <dbReference type="PROSITE" id="PS50112"/>
    </source>
</evidence>
<keyword evidence="3" id="KW-1185">Reference proteome</keyword>
<feature type="domain" description="PAS" evidence="1">
    <location>
        <begin position="26"/>
        <end position="61"/>
    </location>
</feature>
<comment type="caution">
    <text evidence="2">The sequence shown here is derived from an EMBL/GenBank/DDBJ whole genome shotgun (WGS) entry which is preliminary data.</text>
</comment>
<proteinExistence type="predicted"/>
<reference evidence="2" key="1">
    <citation type="journal article" date="2014" name="Int. J. Syst. Evol. Microbiol.">
        <title>Complete genome sequence of Corynebacterium casei LMG S-19264T (=DSM 44701T), isolated from a smear-ripened cheese.</title>
        <authorList>
            <consortium name="US DOE Joint Genome Institute (JGI-PGF)"/>
            <person name="Walter F."/>
            <person name="Albersmeier A."/>
            <person name="Kalinowski J."/>
            <person name="Ruckert C."/>
        </authorList>
    </citation>
    <scope>NUCLEOTIDE SEQUENCE</scope>
    <source>
        <strain evidence="2">CGMCC 1.15254</strain>
    </source>
</reference>
<dbReference type="PROSITE" id="PS50112">
    <property type="entry name" value="PAS"/>
    <property type="match status" value="1"/>
</dbReference>
<sequence>MANNDTTLTGVERAFGDNEIIVSKTDLKGRITYANKVFLDVAGYRLDEVMGQPHSMIRHPDMPRSIFKLLWDKMTSKEELFAYVMNRCKNGDHYWVLAHVTPSFDADANVVGYHSNRRVAKRDTLDNVIIPLYGKLLQIEQSHQNRKDGMQASTQALMDILNNKGVAYDEFILSI</sequence>
<dbReference type="RefSeq" id="WP_188665552.1">
    <property type="nucleotide sequence ID" value="NZ_BMHV01000018.1"/>
</dbReference>
<evidence type="ECO:0000313" key="3">
    <source>
        <dbReference type="Proteomes" id="UP000632498"/>
    </source>
</evidence>
<dbReference type="EMBL" id="BMHV01000018">
    <property type="protein sequence ID" value="GGF69287.1"/>
    <property type="molecule type" value="Genomic_DNA"/>
</dbReference>
<organism evidence="2 3">
    <name type="scientific">Terasakiella brassicae</name>
    <dbReference type="NCBI Taxonomy" id="1634917"/>
    <lineage>
        <taxon>Bacteria</taxon>
        <taxon>Pseudomonadati</taxon>
        <taxon>Pseudomonadota</taxon>
        <taxon>Alphaproteobacteria</taxon>
        <taxon>Rhodospirillales</taxon>
        <taxon>Terasakiellaceae</taxon>
        <taxon>Terasakiella</taxon>
    </lineage>
</organism>
<dbReference type="InterPro" id="IPR035965">
    <property type="entry name" value="PAS-like_dom_sf"/>
</dbReference>
<dbReference type="SUPFAM" id="SSF55785">
    <property type="entry name" value="PYP-like sensor domain (PAS domain)"/>
    <property type="match status" value="1"/>
</dbReference>
<dbReference type="InterPro" id="IPR000014">
    <property type="entry name" value="PAS"/>
</dbReference>
<protein>
    <submittedName>
        <fullName evidence="2">Chemotaxis protein</fullName>
    </submittedName>
</protein>
<dbReference type="CDD" id="cd00130">
    <property type="entry name" value="PAS"/>
    <property type="match status" value="1"/>
</dbReference>